<evidence type="ECO:0000256" key="5">
    <source>
        <dbReference type="ARBA" id="ARBA00022705"/>
    </source>
</evidence>
<dbReference type="OrthoDB" id="9759736at2"/>
<dbReference type="Pfam" id="PF14520">
    <property type="entry name" value="HHH_5"/>
    <property type="match status" value="1"/>
</dbReference>
<name>A0A078KP18_9FIRM</name>
<dbReference type="HAMAP" id="MF_01588">
    <property type="entry name" value="DNA_ligase_A"/>
    <property type="match status" value="1"/>
</dbReference>
<dbReference type="SUPFAM" id="SSF52113">
    <property type="entry name" value="BRCT domain"/>
    <property type="match status" value="1"/>
</dbReference>
<keyword evidence="12 15" id="KW-0464">Manganese</keyword>
<dbReference type="InterPro" id="IPR018239">
    <property type="entry name" value="DNA_ligase_AS"/>
</dbReference>
<feature type="binding site" evidence="15">
    <location>
        <position position="110"/>
    </location>
    <ligand>
        <name>NAD(+)</name>
        <dbReference type="ChEBI" id="CHEBI:57540"/>
    </ligand>
</feature>
<dbReference type="InterPro" id="IPR001357">
    <property type="entry name" value="BRCT_dom"/>
</dbReference>
<dbReference type="Pfam" id="PF01653">
    <property type="entry name" value="DNA_ligase_aden"/>
    <property type="match status" value="1"/>
</dbReference>
<feature type="binding site" evidence="15">
    <location>
        <position position="402"/>
    </location>
    <ligand>
        <name>Zn(2+)</name>
        <dbReference type="ChEBI" id="CHEBI:29105"/>
    </ligand>
</feature>
<dbReference type="CDD" id="cd17748">
    <property type="entry name" value="BRCT_DNA_ligase_like"/>
    <property type="match status" value="1"/>
</dbReference>
<dbReference type="EC" id="6.5.1.2" evidence="2 15"/>
<dbReference type="Pfam" id="PF12826">
    <property type="entry name" value="HHH_2"/>
    <property type="match status" value="1"/>
</dbReference>
<dbReference type="GO" id="GO:0006260">
    <property type="term" value="P:DNA replication"/>
    <property type="evidence" value="ECO:0007669"/>
    <property type="project" value="UniProtKB-KW"/>
</dbReference>
<dbReference type="PATRIC" id="fig|29343.3.peg.1219"/>
<feature type="binding site" evidence="15">
    <location>
        <position position="284"/>
    </location>
    <ligand>
        <name>NAD(+)</name>
        <dbReference type="ChEBI" id="CHEBI:57540"/>
    </ligand>
</feature>
<feature type="binding site" evidence="15">
    <location>
        <position position="422"/>
    </location>
    <ligand>
        <name>Zn(2+)</name>
        <dbReference type="ChEBI" id="CHEBI:29105"/>
    </ligand>
</feature>
<dbReference type="InterPro" id="IPR012340">
    <property type="entry name" value="NA-bd_OB-fold"/>
</dbReference>
<dbReference type="FunFam" id="1.10.150.20:FF:000007">
    <property type="entry name" value="DNA ligase"/>
    <property type="match status" value="1"/>
</dbReference>
<feature type="binding site" evidence="15">
    <location>
        <position position="308"/>
    </location>
    <ligand>
        <name>NAD(+)</name>
        <dbReference type="ChEBI" id="CHEBI:57540"/>
    </ligand>
</feature>
<keyword evidence="6 15" id="KW-0479">Metal-binding</keyword>
<dbReference type="InterPro" id="IPR013839">
    <property type="entry name" value="DNAligase_adenylation"/>
</dbReference>
<feature type="binding site" evidence="15">
    <location>
        <position position="168"/>
    </location>
    <ligand>
        <name>NAD(+)</name>
        <dbReference type="ChEBI" id="CHEBI:57540"/>
    </ligand>
</feature>
<dbReference type="Gene3D" id="2.40.50.140">
    <property type="entry name" value="Nucleic acid-binding proteins"/>
    <property type="match status" value="1"/>
</dbReference>
<proteinExistence type="inferred from homology"/>
<dbReference type="GO" id="GO:0005829">
    <property type="term" value="C:cytosol"/>
    <property type="evidence" value="ECO:0007669"/>
    <property type="project" value="TreeGrafter"/>
</dbReference>
<comment type="similarity">
    <text evidence="14 15">Belongs to the NAD-dependent DNA ligase family. LigA subfamily.</text>
</comment>
<dbReference type="InterPro" id="IPR010994">
    <property type="entry name" value="RuvA_2-like"/>
</dbReference>
<reference evidence="19" key="1">
    <citation type="submission" date="2014-07" db="EMBL/GenBank/DDBJ databases">
        <authorList>
            <person name="Wibberg D."/>
        </authorList>
    </citation>
    <scope>NUCLEOTIDE SEQUENCE [LARGE SCALE GENOMIC DNA]</scope>
    <source>
        <strain evidence="19">DG5</strain>
    </source>
</reference>
<dbReference type="STRING" id="29343.CCDG5_1160"/>
<dbReference type="SMART" id="SM00532">
    <property type="entry name" value="LIGANc"/>
    <property type="match status" value="1"/>
</dbReference>
<dbReference type="InterPro" id="IPR004150">
    <property type="entry name" value="NAD_DNA_ligase_OB"/>
</dbReference>
<dbReference type="KEGG" id="ccel:CCDG5_1160"/>
<evidence type="ECO:0000256" key="12">
    <source>
        <dbReference type="ARBA" id="ARBA00023211"/>
    </source>
</evidence>
<evidence type="ECO:0000256" key="9">
    <source>
        <dbReference type="ARBA" id="ARBA00022842"/>
    </source>
</evidence>
<keyword evidence="7 15" id="KW-0227">DNA damage</keyword>
<keyword evidence="19" id="KW-1185">Reference proteome</keyword>
<feature type="domain" description="BRCT" evidence="17">
    <location>
        <begin position="580"/>
        <end position="657"/>
    </location>
</feature>
<dbReference type="GO" id="GO:0006281">
    <property type="term" value="P:DNA repair"/>
    <property type="evidence" value="ECO:0007669"/>
    <property type="project" value="UniProtKB-KW"/>
</dbReference>
<feature type="binding site" evidence="15">
    <location>
        <position position="133"/>
    </location>
    <ligand>
        <name>NAD(+)</name>
        <dbReference type="ChEBI" id="CHEBI:57540"/>
    </ligand>
</feature>
<evidence type="ECO:0000256" key="3">
    <source>
        <dbReference type="ARBA" id="ARBA00013308"/>
    </source>
</evidence>
<evidence type="ECO:0000256" key="1">
    <source>
        <dbReference type="ARBA" id="ARBA00004067"/>
    </source>
</evidence>
<evidence type="ECO:0000256" key="7">
    <source>
        <dbReference type="ARBA" id="ARBA00022763"/>
    </source>
</evidence>
<dbReference type="InterPro" id="IPR004149">
    <property type="entry name" value="Znf_DNAligase_C4"/>
</dbReference>
<dbReference type="Gene3D" id="6.20.10.30">
    <property type="match status" value="1"/>
</dbReference>
<keyword evidence="11 15" id="KW-0234">DNA repair</keyword>
<dbReference type="InterPro" id="IPR036420">
    <property type="entry name" value="BRCT_dom_sf"/>
</dbReference>
<dbReference type="PROSITE" id="PS50172">
    <property type="entry name" value="BRCT"/>
    <property type="match status" value="1"/>
</dbReference>
<dbReference type="HOGENOM" id="CLU_007764_2_1_9"/>
<evidence type="ECO:0000256" key="16">
    <source>
        <dbReference type="RuleBase" id="RU000618"/>
    </source>
</evidence>
<evidence type="ECO:0000256" key="2">
    <source>
        <dbReference type="ARBA" id="ARBA00012722"/>
    </source>
</evidence>
<keyword evidence="8 15" id="KW-0862">Zinc</keyword>
<evidence type="ECO:0000256" key="13">
    <source>
        <dbReference type="ARBA" id="ARBA00034005"/>
    </source>
</evidence>
<dbReference type="SUPFAM" id="SSF47781">
    <property type="entry name" value="RuvA domain 2-like"/>
    <property type="match status" value="1"/>
</dbReference>
<dbReference type="Gene3D" id="1.10.287.610">
    <property type="entry name" value="Helix hairpin bin"/>
    <property type="match status" value="1"/>
</dbReference>
<dbReference type="InterPro" id="IPR001679">
    <property type="entry name" value="DNA_ligase"/>
</dbReference>
<feature type="binding site" evidence="15">
    <location>
        <position position="399"/>
    </location>
    <ligand>
        <name>Zn(2+)</name>
        <dbReference type="ChEBI" id="CHEBI:29105"/>
    </ligand>
</feature>
<dbReference type="PANTHER" id="PTHR23389:SF9">
    <property type="entry name" value="DNA LIGASE"/>
    <property type="match status" value="1"/>
</dbReference>
<evidence type="ECO:0000256" key="11">
    <source>
        <dbReference type="ARBA" id="ARBA00023204"/>
    </source>
</evidence>
<dbReference type="GO" id="GO:0046872">
    <property type="term" value="F:metal ion binding"/>
    <property type="evidence" value="ECO:0007669"/>
    <property type="project" value="UniProtKB-KW"/>
</dbReference>
<evidence type="ECO:0000256" key="4">
    <source>
        <dbReference type="ARBA" id="ARBA00022598"/>
    </source>
</evidence>
<evidence type="ECO:0000259" key="17">
    <source>
        <dbReference type="PROSITE" id="PS50172"/>
    </source>
</evidence>
<dbReference type="SMART" id="SM00292">
    <property type="entry name" value="BRCT"/>
    <property type="match status" value="1"/>
</dbReference>
<dbReference type="FunFam" id="1.10.150.20:FF:000006">
    <property type="entry name" value="DNA ligase"/>
    <property type="match status" value="1"/>
</dbReference>
<keyword evidence="4 15" id="KW-0436">Ligase</keyword>
<keyword evidence="10 15" id="KW-0520">NAD</keyword>
<evidence type="ECO:0000256" key="14">
    <source>
        <dbReference type="ARBA" id="ARBA00060881"/>
    </source>
</evidence>
<dbReference type="Pfam" id="PF03120">
    <property type="entry name" value="OB_DNA_ligase"/>
    <property type="match status" value="1"/>
</dbReference>
<comment type="function">
    <text evidence="1 15">DNA ligase that catalyzes the formation of phosphodiester linkages between 5'-phosphoryl and 3'-hydroxyl groups in double-stranded DNA using NAD as a coenzyme and as the energy source for the reaction. It is essential for DNA replication and repair of damaged DNA.</text>
</comment>
<gene>
    <name evidence="15 18" type="primary">ligA</name>
    <name evidence="18" type="ORF">CCDG5_1160</name>
</gene>
<sequence length="657" mass="73147">MSDPAKRAEELRKLLNYHNYQYYVLDNPEIEDYEYDKLLRELEEIEAAHPELITPDSPTQRVGGEALTMFEPVHHEVVMESLQDLFSHDEVREFDKRVREAEKDITYVVEPKIDGLSVSLEYENGLFVRGSTRGDGVTGEDVTANLKTIRSIPLKLNMPIPFIEVRGEVFMPHERFFKLVEQQELNDEKPFKNCRNAAAGSLRQKNPKITASRGLDIFVFNIQRIEGVDVELHSKGHELLKKLGFKVIPDYKICTDIGQVIEEIDKIGERRGKLPYDIDGAVVKVDSYAVRRKLGSTAKFPRWAAAFKFPPEEKETKLLDIEINVGRTGVLTPTAVLEPVTLAGTTVSRATLHNQDFIDGLKIAIGDTVIVRKAGEIIPEIIGVAKKGGGDIYKMPTTCPSCGSPVFREEDEAALRCTNAECPAQLLRHLIHFASRGAMDIEGLGPAIIEALVSKGLVKSPADLYYLDIERVKEIERMGEKSAKNLISSIEKSKSAGLARLLYAFGIRNVGQKAAKLIAGRFKTIDRLFNVTVDELTQIDEIGEVIAQSTVDFFKLKSTEHLVERLRFAGVLMEDNTEEVADTRFAGMTFVLTGTLPTYTRSEASKIIESLGGKVSGSVSKKTTYVLAGEDAGSKLTKAQSLGVPIINEDQFKEMIK</sequence>
<dbReference type="EMBL" id="LM995447">
    <property type="protein sequence ID" value="CDZ24277.1"/>
    <property type="molecule type" value="Genomic_DNA"/>
</dbReference>
<dbReference type="SMART" id="SM00278">
    <property type="entry name" value="HhH1"/>
    <property type="match status" value="3"/>
</dbReference>
<evidence type="ECO:0000256" key="6">
    <source>
        <dbReference type="ARBA" id="ARBA00022723"/>
    </source>
</evidence>
<dbReference type="Gene3D" id="3.30.470.30">
    <property type="entry name" value="DNA ligase/mRNA capping enzyme"/>
    <property type="match status" value="1"/>
</dbReference>
<evidence type="ECO:0000256" key="8">
    <source>
        <dbReference type="ARBA" id="ARBA00022833"/>
    </source>
</evidence>
<dbReference type="GO" id="GO:0003911">
    <property type="term" value="F:DNA ligase (NAD+) activity"/>
    <property type="evidence" value="ECO:0007669"/>
    <property type="project" value="UniProtKB-UniRule"/>
</dbReference>
<dbReference type="SUPFAM" id="SSF50249">
    <property type="entry name" value="Nucleic acid-binding proteins"/>
    <property type="match status" value="1"/>
</dbReference>
<dbReference type="CDD" id="cd00114">
    <property type="entry name" value="LIGANc"/>
    <property type="match status" value="1"/>
</dbReference>
<dbReference type="NCBIfam" id="TIGR00575">
    <property type="entry name" value="dnlj"/>
    <property type="match status" value="1"/>
</dbReference>
<dbReference type="Gene3D" id="3.40.50.10190">
    <property type="entry name" value="BRCT domain"/>
    <property type="match status" value="1"/>
</dbReference>
<dbReference type="NCBIfam" id="NF005932">
    <property type="entry name" value="PRK07956.1"/>
    <property type="match status" value="1"/>
</dbReference>
<dbReference type="PROSITE" id="PS01056">
    <property type="entry name" value="DNA_LIGASE_N2"/>
    <property type="match status" value="1"/>
</dbReference>
<dbReference type="Pfam" id="PF00533">
    <property type="entry name" value="BRCT"/>
    <property type="match status" value="1"/>
</dbReference>
<dbReference type="SUPFAM" id="SSF56091">
    <property type="entry name" value="DNA ligase/mRNA capping enzyme, catalytic domain"/>
    <property type="match status" value="1"/>
</dbReference>
<keyword evidence="5 15" id="KW-0235">DNA replication</keyword>
<evidence type="ECO:0000313" key="19">
    <source>
        <dbReference type="Proteomes" id="UP000032431"/>
    </source>
</evidence>
<dbReference type="PANTHER" id="PTHR23389">
    <property type="entry name" value="CHROMOSOME TRANSMISSION FIDELITY FACTOR 18"/>
    <property type="match status" value="1"/>
</dbReference>
<dbReference type="PIRSF" id="PIRSF001604">
    <property type="entry name" value="LigA"/>
    <property type="match status" value="1"/>
</dbReference>
<evidence type="ECO:0000313" key="18">
    <source>
        <dbReference type="EMBL" id="CDZ24277.1"/>
    </source>
</evidence>
<feature type="binding site" evidence="15">
    <location>
        <position position="417"/>
    </location>
    <ligand>
        <name>Zn(2+)</name>
        <dbReference type="ChEBI" id="CHEBI:29105"/>
    </ligand>
</feature>
<dbReference type="Pfam" id="PF03119">
    <property type="entry name" value="DNA_ligase_ZBD"/>
    <property type="match status" value="1"/>
</dbReference>
<evidence type="ECO:0000256" key="15">
    <source>
        <dbReference type="HAMAP-Rule" id="MF_01588"/>
    </source>
</evidence>
<dbReference type="InterPro" id="IPR041663">
    <property type="entry name" value="DisA/LigA_HHH"/>
</dbReference>
<feature type="binding site" evidence="15">
    <location>
        <begin position="32"/>
        <end position="36"/>
    </location>
    <ligand>
        <name>NAD(+)</name>
        <dbReference type="ChEBI" id="CHEBI:57540"/>
    </ligand>
</feature>
<accession>A0A078KP18</accession>
<dbReference type="InterPro" id="IPR003583">
    <property type="entry name" value="Hlx-hairpin-Hlx_DNA-bd_motif"/>
</dbReference>
<dbReference type="AlphaFoldDB" id="A0A078KP18"/>
<protein>
    <recommendedName>
        <fullName evidence="3 15">DNA ligase</fullName>
        <ecNumber evidence="2 15">6.5.1.2</ecNumber>
    </recommendedName>
    <alternativeName>
        <fullName evidence="15">Polydeoxyribonucleotide synthase [NAD(+)]</fullName>
    </alternativeName>
</protein>
<evidence type="ECO:0000256" key="10">
    <source>
        <dbReference type="ARBA" id="ARBA00023027"/>
    </source>
</evidence>
<comment type="catalytic activity">
    <reaction evidence="13 15 16">
        <text>NAD(+) + (deoxyribonucleotide)n-3'-hydroxyl + 5'-phospho-(deoxyribonucleotide)m = (deoxyribonucleotide)n+m + AMP + beta-nicotinamide D-nucleotide.</text>
        <dbReference type="EC" id="6.5.1.2"/>
    </reaction>
</comment>
<comment type="cofactor">
    <cofactor evidence="15">
        <name>Mg(2+)</name>
        <dbReference type="ChEBI" id="CHEBI:18420"/>
    </cofactor>
    <cofactor evidence="15">
        <name>Mn(2+)</name>
        <dbReference type="ChEBI" id="CHEBI:29035"/>
    </cofactor>
</comment>
<organism evidence="18 19">
    <name type="scientific">[Clostridium] cellulosi</name>
    <dbReference type="NCBI Taxonomy" id="29343"/>
    <lineage>
        <taxon>Bacteria</taxon>
        <taxon>Bacillati</taxon>
        <taxon>Bacillota</taxon>
        <taxon>Clostridia</taxon>
        <taxon>Eubacteriales</taxon>
        <taxon>Oscillospiraceae</taxon>
        <taxon>Oscillospiraceae incertae sedis</taxon>
    </lineage>
</organism>
<feature type="active site" description="N6-AMP-lysine intermediate" evidence="15">
    <location>
        <position position="112"/>
    </location>
</feature>
<dbReference type="FunFam" id="3.30.470.30:FF:000001">
    <property type="entry name" value="DNA ligase"/>
    <property type="match status" value="1"/>
</dbReference>
<dbReference type="InterPro" id="IPR013840">
    <property type="entry name" value="DNAligase_N"/>
</dbReference>
<dbReference type="Gene3D" id="1.10.150.20">
    <property type="entry name" value="5' to 3' exonuclease, C-terminal subdomain"/>
    <property type="match status" value="2"/>
</dbReference>
<dbReference type="GO" id="GO:0003677">
    <property type="term" value="F:DNA binding"/>
    <property type="evidence" value="ECO:0007669"/>
    <property type="project" value="InterPro"/>
</dbReference>
<keyword evidence="9 15" id="KW-0460">Magnesium</keyword>
<dbReference type="InterPro" id="IPR033136">
    <property type="entry name" value="DNA_ligase_CS"/>
</dbReference>
<dbReference type="FunFam" id="2.40.50.140:FF:000012">
    <property type="entry name" value="DNA ligase"/>
    <property type="match status" value="1"/>
</dbReference>
<feature type="binding site" evidence="15">
    <location>
        <begin position="81"/>
        <end position="82"/>
    </location>
    <ligand>
        <name>NAD(+)</name>
        <dbReference type="ChEBI" id="CHEBI:57540"/>
    </ligand>
</feature>
<dbReference type="FunFam" id="1.10.287.610:FF:000002">
    <property type="entry name" value="DNA ligase"/>
    <property type="match status" value="1"/>
</dbReference>
<dbReference type="PROSITE" id="PS01055">
    <property type="entry name" value="DNA_LIGASE_N1"/>
    <property type="match status" value="1"/>
</dbReference>
<dbReference type="Proteomes" id="UP000032431">
    <property type="component" value="Chromosome I"/>
</dbReference>